<accession>A0ABN2SZ68</accession>
<evidence type="ECO:0000313" key="3">
    <source>
        <dbReference type="Proteomes" id="UP001501585"/>
    </source>
</evidence>
<dbReference type="EMBL" id="BAAAPC010000008">
    <property type="protein sequence ID" value="GAA1995204.1"/>
    <property type="molecule type" value="Genomic_DNA"/>
</dbReference>
<dbReference type="SUPFAM" id="SSF143120">
    <property type="entry name" value="YefM-like"/>
    <property type="match status" value="1"/>
</dbReference>
<comment type="similarity">
    <text evidence="1">Belongs to the phD/YefM antitoxin family.</text>
</comment>
<evidence type="ECO:0008006" key="4">
    <source>
        <dbReference type="Google" id="ProtNLM"/>
    </source>
</evidence>
<reference evidence="2 3" key="1">
    <citation type="journal article" date="2019" name="Int. J. Syst. Evol. Microbiol.">
        <title>The Global Catalogue of Microorganisms (GCM) 10K type strain sequencing project: providing services to taxonomists for standard genome sequencing and annotation.</title>
        <authorList>
            <consortium name="The Broad Institute Genomics Platform"/>
            <consortium name="The Broad Institute Genome Sequencing Center for Infectious Disease"/>
            <person name="Wu L."/>
            <person name="Ma J."/>
        </authorList>
    </citation>
    <scope>NUCLEOTIDE SEQUENCE [LARGE SCALE GENOMIC DNA]</scope>
    <source>
        <strain evidence="2 3">JCM 15313</strain>
    </source>
</reference>
<sequence>MRTMTATEASRRFSDLLDAIERGERVTITRGHVPVAEIGPARRRTGADLSAALSDVPPLDDRFEDDIADALVYVRDEDVDPWAET</sequence>
<dbReference type="InterPro" id="IPR036165">
    <property type="entry name" value="YefM-like_sf"/>
</dbReference>
<evidence type="ECO:0000313" key="2">
    <source>
        <dbReference type="EMBL" id="GAA1995204.1"/>
    </source>
</evidence>
<comment type="caution">
    <text evidence="2">The sequence shown here is derived from an EMBL/GenBank/DDBJ whole genome shotgun (WGS) entry which is preliminary data.</text>
</comment>
<dbReference type="Proteomes" id="UP001501585">
    <property type="component" value="Unassembled WGS sequence"/>
</dbReference>
<protein>
    <recommendedName>
        <fullName evidence="4">Antitoxin</fullName>
    </recommendedName>
</protein>
<dbReference type="Gene3D" id="3.40.1620.10">
    <property type="entry name" value="YefM-like domain"/>
    <property type="match status" value="1"/>
</dbReference>
<dbReference type="NCBIfam" id="TIGR01552">
    <property type="entry name" value="phd_fam"/>
    <property type="match status" value="1"/>
</dbReference>
<dbReference type="RefSeq" id="WP_344106915.1">
    <property type="nucleotide sequence ID" value="NZ_BAAAPC010000008.1"/>
</dbReference>
<proteinExistence type="inferred from homology"/>
<gene>
    <name evidence="2" type="ORF">GCM10009799_21840</name>
</gene>
<organism evidence="2 3">
    <name type="scientific">Nocardiopsis rhodophaea</name>
    <dbReference type="NCBI Taxonomy" id="280238"/>
    <lineage>
        <taxon>Bacteria</taxon>
        <taxon>Bacillati</taxon>
        <taxon>Actinomycetota</taxon>
        <taxon>Actinomycetes</taxon>
        <taxon>Streptosporangiales</taxon>
        <taxon>Nocardiopsidaceae</taxon>
        <taxon>Nocardiopsis</taxon>
    </lineage>
</organism>
<evidence type="ECO:0000256" key="1">
    <source>
        <dbReference type="ARBA" id="ARBA00009981"/>
    </source>
</evidence>
<keyword evidence="3" id="KW-1185">Reference proteome</keyword>
<name>A0ABN2SZ68_9ACTN</name>